<dbReference type="OrthoDB" id="9788221at2"/>
<organism evidence="2 3">
    <name type="scientific">Rhodoblastus sphagnicola</name>
    <dbReference type="NCBI Taxonomy" id="333368"/>
    <lineage>
        <taxon>Bacteria</taxon>
        <taxon>Pseudomonadati</taxon>
        <taxon>Pseudomonadota</taxon>
        <taxon>Alphaproteobacteria</taxon>
        <taxon>Hyphomicrobiales</taxon>
        <taxon>Rhodoblastaceae</taxon>
        <taxon>Rhodoblastus</taxon>
    </lineage>
</organism>
<sequence length="301" mass="31868">MRLKHHLLDVFTERPLAGNPLAVVLGADGLEPARMQEIAREFNLSETVFVLEPRDPVNTARVRIFTPALELPFAGHPTIGASALIAFERARDILGQAPLRVVLEEDVGAIVCEVSRVKGVLHAQFVAPRLPEIIDAPFDIPRLAASLGLAVEDIGFDDHRPLLASAGLAFAFVPVASRAALNRVKPDIAGLAAALPMQRPAINLYTRETTDPANHVQARVFVPGLGAHEDPATGSAAAAFAAVAHKFERPEDGEHGLRIEQGHAMGRPSLIALTLRIEGGALTQVSVGGASVIVGEGVLSL</sequence>
<comment type="caution">
    <text evidence="2">The sequence shown here is derived from an EMBL/GenBank/DDBJ whole genome shotgun (WGS) entry which is preliminary data.</text>
</comment>
<dbReference type="PANTHER" id="PTHR13774">
    <property type="entry name" value="PHENAZINE BIOSYNTHESIS PROTEIN"/>
    <property type="match status" value="1"/>
</dbReference>
<dbReference type="PIRSF" id="PIRSF016184">
    <property type="entry name" value="PhzC_PhzF"/>
    <property type="match status" value="1"/>
</dbReference>
<dbReference type="Pfam" id="PF02567">
    <property type="entry name" value="PhzC-PhzF"/>
    <property type="match status" value="1"/>
</dbReference>
<dbReference type="GO" id="GO:0016853">
    <property type="term" value="F:isomerase activity"/>
    <property type="evidence" value="ECO:0007669"/>
    <property type="project" value="TreeGrafter"/>
</dbReference>
<accession>A0A2S6N9G9</accession>
<dbReference type="AlphaFoldDB" id="A0A2S6N9G9"/>
<dbReference type="GO" id="GO:0005737">
    <property type="term" value="C:cytoplasm"/>
    <property type="evidence" value="ECO:0007669"/>
    <property type="project" value="TreeGrafter"/>
</dbReference>
<protein>
    <submittedName>
        <fullName evidence="2">Phenazine biosynthesis protein PhzF</fullName>
    </submittedName>
</protein>
<dbReference type="EMBL" id="NHSJ01000061">
    <property type="protein sequence ID" value="PPQ31268.1"/>
    <property type="molecule type" value="Genomic_DNA"/>
</dbReference>
<dbReference type="RefSeq" id="WP_104507698.1">
    <property type="nucleotide sequence ID" value="NZ_JACIGC010000002.1"/>
</dbReference>
<proteinExistence type="inferred from homology"/>
<gene>
    <name evidence="2" type="ORF">CCR94_09810</name>
</gene>
<comment type="similarity">
    <text evidence="1">Belongs to the PhzF family.</text>
</comment>
<name>A0A2S6N9G9_9HYPH</name>
<dbReference type="InterPro" id="IPR003719">
    <property type="entry name" value="Phenazine_PhzF-like"/>
</dbReference>
<evidence type="ECO:0000313" key="2">
    <source>
        <dbReference type="EMBL" id="PPQ31268.1"/>
    </source>
</evidence>
<evidence type="ECO:0000313" key="3">
    <source>
        <dbReference type="Proteomes" id="UP000239089"/>
    </source>
</evidence>
<reference evidence="2 3" key="1">
    <citation type="journal article" date="2018" name="Arch. Microbiol.">
        <title>New insights into the metabolic potential of the phototrophic purple bacterium Rhodopila globiformis DSM 161(T) from its draft genome sequence and evidence for a vanadium-dependent nitrogenase.</title>
        <authorList>
            <person name="Imhoff J.F."/>
            <person name="Rahn T."/>
            <person name="Kunzel S."/>
            <person name="Neulinger S.C."/>
        </authorList>
    </citation>
    <scope>NUCLEOTIDE SEQUENCE [LARGE SCALE GENOMIC DNA]</scope>
    <source>
        <strain evidence="2 3">DSM 16996</strain>
    </source>
</reference>
<dbReference type="SUPFAM" id="SSF54506">
    <property type="entry name" value="Diaminopimelate epimerase-like"/>
    <property type="match status" value="1"/>
</dbReference>
<dbReference type="PANTHER" id="PTHR13774:SF32">
    <property type="entry name" value="ANTISENSE-ENHANCING SEQUENCE 1"/>
    <property type="match status" value="1"/>
</dbReference>
<keyword evidence="3" id="KW-1185">Reference proteome</keyword>
<dbReference type="Gene3D" id="3.10.310.10">
    <property type="entry name" value="Diaminopimelate Epimerase, Chain A, domain 1"/>
    <property type="match status" value="2"/>
</dbReference>
<evidence type="ECO:0000256" key="1">
    <source>
        <dbReference type="ARBA" id="ARBA00008270"/>
    </source>
</evidence>
<dbReference type="Proteomes" id="UP000239089">
    <property type="component" value="Unassembled WGS sequence"/>
</dbReference>
<dbReference type="NCBIfam" id="TIGR00654">
    <property type="entry name" value="PhzF_family"/>
    <property type="match status" value="1"/>
</dbReference>